<feature type="compositionally biased region" description="Polar residues" evidence="2">
    <location>
        <begin position="128"/>
        <end position="137"/>
    </location>
</feature>
<feature type="compositionally biased region" description="Polar residues" evidence="2">
    <location>
        <begin position="308"/>
        <end position="324"/>
    </location>
</feature>
<name>A0A4Q4LYN5_9PLEO</name>
<dbReference type="AlphaFoldDB" id="A0A4Q4LYN5"/>
<dbReference type="Gene3D" id="4.10.60.10">
    <property type="entry name" value="Zinc finger, CCHC-type"/>
    <property type="match status" value="1"/>
</dbReference>
<reference evidence="4" key="1">
    <citation type="submission" date="2017-10" db="EMBL/GenBank/DDBJ databases">
        <authorList>
            <person name="Armitage A.D."/>
            <person name="Barbara D.J."/>
            <person name="Woodhall J.W."/>
            <person name="Sreenivasaprasad S."/>
            <person name="Lane C.R."/>
            <person name="Clarkson J.P."/>
            <person name="Harrison R.J."/>
        </authorList>
    </citation>
    <scope>NUCLEOTIDE SEQUENCE</scope>
    <source>
        <strain evidence="4">FERA 1164</strain>
        <strain evidence="6">FERA 635</strain>
    </source>
</reference>
<dbReference type="OrthoDB" id="3695114at2759"/>
<evidence type="ECO:0000256" key="2">
    <source>
        <dbReference type="SAM" id="MobiDB-lite"/>
    </source>
</evidence>
<evidence type="ECO:0000313" key="8">
    <source>
        <dbReference type="Proteomes" id="UP000293195"/>
    </source>
</evidence>
<comment type="caution">
    <text evidence="5">The sequence shown here is derived from an EMBL/GenBank/DDBJ whole genome shotgun (WGS) entry which is preliminary data.</text>
</comment>
<keyword evidence="1" id="KW-0479">Metal-binding</keyword>
<feature type="compositionally biased region" description="Polar residues" evidence="2">
    <location>
        <begin position="109"/>
        <end position="121"/>
    </location>
</feature>
<sequence length="410" mass="45929">MEDNVPNLNADELSAYASAKHLAGVPGDEIQWSIVRMLENDGWKEAAIAPMISEIARRTKGVTETKGSPKSPPKAAQDSTAAMMAALTQLTQMMAPITTRLAALEQRESQPPAQPQTSGSPSAAAVTPLSTEMNQRTKYPHPELFNGDRAKYAAFRYKTKAKLYNDYSGASSRTKIAYVVSRCSEKASDVILPWAEQNQEDCSIDDLWHFLNQQYDDPHLKTKALDQLSNLRQGRRAIRDYHMEFNRLELQSSIRIDDTQKKSMFTKGLNAELQKALVLVNEDLSFEQFAREATRVSDSLYRVSLATRSQKGFSPRQNQPSHARTPSPPENMDWEPTRVNRASTQDRRPNRDQIECYACGGKGHIAKYCAKTTRPKSTKVSRAVQREPSPACKCHTKEESNSDSEESGKE</sequence>
<keyword evidence="1" id="KW-0862">Zinc</keyword>
<dbReference type="PROSITE" id="PS50158">
    <property type="entry name" value="ZF_CCHC"/>
    <property type="match status" value="1"/>
</dbReference>
<dbReference type="PANTHER" id="PTHR15503">
    <property type="entry name" value="LDOC1 RELATED"/>
    <property type="match status" value="1"/>
</dbReference>
<dbReference type="InterPro" id="IPR036875">
    <property type="entry name" value="Znf_CCHC_sf"/>
</dbReference>
<dbReference type="GO" id="GO:0008270">
    <property type="term" value="F:zinc ion binding"/>
    <property type="evidence" value="ECO:0007669"/>
    <property type="project" value="UniProtKB-KW"/>
</dbReference>
<keyword evidence="8" id="KW-1185">Reference proteome</keyword>
<dbReference type="EMBL" id="PDXF01000275">
    <property type="protein sequence ID" value="RYN81527.1"/>
    <property type="molecule type" value="Genomic_DNA"/>
</dbReference>
<organism evidence="5 7">
    <name type="scientific">Alternaria tenuissima</name>
    <dbReference type="NCBI Taxonomy" id="119927"/>
    <lineage>
        <taxon>Eukaryota</taxon>
        <taxon>Fungi</taxon>
        <taxon>Dikarya</taxon>
        <taxon>Ascomycota</taxon>
        <taxon>Pezizomycotina</taxon>
        <taxon>Dothideomycetes</taxon>
        <taxon>Pleosporomycetidae</taxon>
        <taxon>Pleosporales</taxon>
        <taxon>Pleosporineae</taxon>
        <taxon>Pleosporaceae</taxon>
        <taxon>Alternaria</taxon>
        <taxon>Alternaria sect. Alternaria</taxon>
        <taxon>Alternaria alternata complex</taxon>
    </lineage>
</organism>
<evidence type="ECO:0000313" key="7">
    <source>
        <dbReference type="Proteomes" id="UP000292402"/>
    </source>
</evidence>
<feature type="region of interest" description="Disordered" evidence="2">
    <location>
        <begin position="368"/>
        <end position="410"/>
    </location>
</feature>
<dbReference type="GO" id="GO:0003676">
    <property type="term" value="F:nucleic acid binding"/>
    <property type="evidence" value="ECO:0007669"/>
    <property type="project" value="InterPro"/>
</dbReference>
<dbReference type="EMBL" id="PDXA01000151">
    <property type="protein sequence ID" value="RYN18842.1"/>
    <property type="molecule type" value="Genomic_DNA"/>
</dbReference>
<dbReference type="Proteomes" id="UP000292340">
    <property type="component" value="Unassembled WGS sequence"/>
</dbReference>
<dbReference type="InterPro" id="IPR001878">
    <property type="entry name" value="Znf_CCHC"/>
</dbReference>
<evidence type="ECO:0000313" key="4">
    <source>
        <dbReference type="EMBL" id="RYN15455.1"/>
    </source>
</evidence>
<dbReference type="Proteomes" id="UP000293195">
    <property type="component" value="Unassembled WGS sequence"/>
</dbReference>
<protein>
    <recommendedName>
        <fullName evidence="3">CCHC-type domain-containing protein</fullName>
    </recommendedName>
</protein>
<keyword evidence="1" id="KW-0863">Zinc-finger</keyword>
<feature type="region of interest" description="Disordered" evidence="2">
    <location>
        <begin position="59"/>
        <end position="79"/>
    </location>
</feature>
<feature type="region of interest" description="Disordered" evidence="2">
    <location>
        <begin position="105"/>
        <end position="143"/>
    </location>
</feature>
<feature type="compositionally biased region" description="Basic and acidic residues" evidence="2">
    <location>
        <begin position="395"/>
        <end position="410"/>
    </location>
</feature>
<dbReference type="SUPFAM" id="SSF57756">
    <property type="entry name" value="Retrovirus zinc finger-like domains"/>
    <property type="match status" value="1"/>
</dbReference>
<feature type="region of interest" description="Disordered" evidence="2">
    <location>
        <begin position="308"/>
        <end position="349"/>
    </location>
</feature>
<dbReference type="InterPro" id="IPR005162">
    <property type="entry name" value="Retrotrans_gag_dom"/>
</dbReference>
<reference evidence="5" key="3">
    <citation type="journal article" date="2019" name="J. ISSAAS">
        <title>Genomics, evolutionary history and diagnostics of the Alternaria alternata species group including apple and Asian pear pathotypes.</title>
        <authorList>
            <person name="Armitage A.D."/>
            <person name="Cockerton H.M."/>
            <person name="Sreenivasaprasad S."/>
            <person name="Woodhall J."/>
            <person name="Lane C."/>
            <person name="Harrison R.J."/>
            <person name="Clarkson J.P."/>
        </authorList>
    </citation>
    <scope>NUCLEOTIDE SEQUENCE</scope>
    <source>
        <strain evidence="5">FERA 1082</strain>
    </source>
</reference>
<proteinExistence type="predicted"/>
<feature type="domain" description="CCHC-type" evidence="3">
    <location>
        <begin position="356"/>
        <end position="369"/>
    </location>
</feature>
<gene>
    <name evidence="5" type="ORF">AA0114_g13003</name>
    <name evidence="4" type="ORF">AA0115_g13080</name>
    <name evidence="6" type="ORF">AA0119_g13469</name>
</gene>
<dbReference type="Pfam" id="PF03732">
    <property type="entry name" value="Retrotrans_gag"/>
    <property type="match status" value="1"/>
</dbReference>
<evidence type="ECO:0000313" key="6">
    <source>
        <dbReference type="EMBL" id="RYN81527.1"/>
    </source>
</evidence>
<reference evidence="4 7" key="2">
    <citation type="journal article" date="2019" name="bioRxiv">
        <title>Genomics, evolutionary history and diagnostics of the Alternaria alternata species group including apple and Asian pear pathotypes.</title>
        <authorList>
            <person name="Armitage A.D."/>
            <person name="Cockerton H.M."/>
            <person name="Sreenivasaprasad S."/>
            <person name="Woodhall J.W."/>
            <person name="Lane C.R."/>
            <person name="Harrison R.J."/>
            <person name="Clarkson J.P."/>
        </authorList>
    </citation>
    <scope>NUCLEOTIDE SEQUENCE [LARGE SCALE GENOMIC DNA]</scope>
    <source>
        <strain evidence="7">FERA 1082</strain>
        <strain evidence="4">FERA 1164</strain>
        <strain evidence="6">FERA 635</strain>
    </source>
</reference>
<dbReference type="PANTHER" id="PTHR15503:SF22">
    <property type="entry name" value="TRANSPOSON TY3-I GAG POLYPROTEIN"/>
    <property type="match status" value="1"/>
</dbReference>
<evidence type="ECO:0000256" key="1">
    <source>
        <dbReference type="PROSITE-ProRule" id="PRU00047"/>
    </source>
</evidence>
<dbReference type="InterPro" id="IPR032567">
    <property type="entry name" value="RTL1-rel"/>
</dbReference>
<evidence type="ECO:0000313" key="5">
    <source>
        <dbReference type="EMBL" id="RYN18842.1"/>
    </source>
</evidence>
<dbReference type="EMBL" id="PDXB01000161">
    <property type="protein sequence ID" value="RYN15455.1"/>
    <property type="molecule type" value="Genomic_DNA"/>
</dbReference>
<dbReference type="Proteomes" id="UP000292402">
    <property type="component" value="Unassembled WGS sequence"/>
</dbReference>
<accession>A0A4Q4LYN5</accession>
<evidence type="ECO:0000259" key="3">
    <source>
        <dbReference type="PROSITE" id="PS50158"/>
    </source>
</evidence>